<feature type="compositionally biased region" description="Polar residues" evidence="1">
    <location>
        <begin position="214"/>
        <end position="224"/>
    </location>
</feature>
<proteinExistence type="predicted"/>
<feature type="region of interest" description="Disordered" evidence="1">
    <location>
        <begin position="214"/>
        <end position="239"/>
    </location>
</feature>
<dbReference type="AlphaFoldDB" id="K3WV40"/>
<protein>
    <recommendedName>
        <fullName evidence="4">EF-hand domain-containing protein</fullName>
    </recommendedName>
</protein>
<dbReference type="VEuPathDB" id="FungiDB:PYU1_G008819"/>
<sequence>MFASYNKNNAKGTLVGNWVEEEALRSGTGVSRRRVPAPLFAPDMKESRREPTHDRVLIHTKSSSSGPESVFETTNQASTKYGDFAANQPLSGPRSLRREQELLEHAKQIYEQQEAQRQQEERSQIPSGTTTKSSYLPLDPALLVNSTRVPRGHNGARVVDPSIQHLTKREVDAIDQMKLDLLQGSAVTRYSHAIVTGVGLDFITSASDSANPFGRSSTFTNEITDPSKRHGEAMEPGSTLDERIGTNLYQRSALKRLVTALQQDPVIVRQFTEVLQSRMQGEFIQISDFRAVCGEFQNQLRLHDKDAIHMFMYFDVQSIGVIHLPQFLEFCCNPNGSSYQNLST</sequence>
<feature type="region of interest" description="Disordered" evidence="1">
    <location>
        <begin position="112"/>
        <end position="138"/>
    </location>
</feature>
<dbReference type="InParanoid" id="K3WV40"/>
<feature type="compositionally biased region" description="Polar residues" evidence="1">
    <location>
        <begin position="125"/>
        <end position="134"/>
    </location>
</feature>
<evidence type="ECO:0008006" key="4">
    <source>
        <dbReference type="Google" id="ProtNLM"/>
    </source>
</evidence>
<accession>K3WV40</accession>
<name>K3WV40_GLOUD</name>
<evidence type="ECO:0000256" key="1">
    <source>
        <dbReference type="SAM" id="MobiDB-lite"/>
    </source>
</evidence>
<reference evidence="3" key="2">
    <citation type="submission" date="2010-04" db="EMBL/GenBank/DDBJ databases">
        <authorList>
            <person name="Buell R."/>
            <person name="Hamilton J."/>
            <person name="Hostetler J."/>
        </authorList>
    </citation>
    <scope>NUCLEOTIDE SEQUENCE [LARGE SCALE GENOMIC DNA]</scope>
    <source>
        <strain evidence="3">DAOM:BR144</strain>
    </source>
</reference>
<dbReference type="EMBL" id="GL376558">
    <property type="status" value="NOT_ANNOTATED_CDS"/>
    <property type="molecule type" value="Genomic_DNA"/>
</dbReference>
<dbReference type="HOGENOM" id="CLU_774947_0_0_1"/>
<dbReference type="eggNOG" id="ENOG502S1X5">
    <property type="taxonomic scope" value="Eukaryota"/>
</dbReference>
<evidence type="ECO:0000313" key="2">
    <source>
        <dbReference type="EnsemblProtists" id="PYU1_T008837"/>
    </source>
</evidence>
<keyword evidence="3" id="KW-1185">Reference proteome</keyword>
<reference evidence="2" key="3">
    <citation type="submission" date="2015-02" db="UniProtKB">
        <authorList>
            <consortium name="EnsemblProtists"/>
        </authorList>
    </citation>
    <scope>IDENTIFICATION</scope>
    <source>
        <strain evidence="2">DAOM BR144</strain>
    </source>
</reference>
<dbReference type="Proteomes" id="UP000019132">
    <property type="component" value="Unassembled WGS sequence"/>
</dbReference>
<organism evidence="2 3">
    <name type="scientific">Globisporangium ultimum (strain ATCC 200006 / CBS 805.95 / DAOM BR144)</name>
    <name type="common">Pythium ultimum</name>
    <dbReference type="NCBI Taxonomy" id="431595"/>
    <lineage>
        <taxon>Eukaryota</taxon>
        <taxon>Sar</taxon>
        <taxon>Stramenopiles</taxon>
        <taxon>Oomycota</taxon>
        <taxon>Peronosporomycetes</taxon>
        <taxon>Pythiales</taxon>
        <taxon>Pythiaceae</taxon>
        <taxon>Globisporangium</taxon>
    </lineage>
</organism>
<reference evidence="3" key="1">
    <citation type="journal article" date="2010" name="Genome Biol.">
        <title>Genome sequence of the necrotrophic plant pathogen Pythium ultimum reveals original pathogenicity mechanisms and effector repertoire.</title>
        <authorList>
            <person name="Levesque C.A."/>
            <person name="Brouwer H."/>
            <person name="Cano L."/>
            <person name="Hamilton J.P."/>
            <person name="Holt C."/>
            <person name="Huitema E."/>
            <person name="Raffaele S."/>
            <person name="Robideau G.P."/>
            <person name="Thines M."/>
            <person name="Win J."/>
            <person name="Zerillo M.M."/>
            <person name="Beakes G.W."/>
            <person name="Boore J.L."/>
            <person name="Busam D."/>
            <person name="Dumas B."/>
            <person name="Ferriera S."/>
            <person name="Fuerstenberg S.I."/>
            <person name="Gachon C.M."/>
            <person name="Gaulin E."/>
            <person name="Govers F."/>
            <person name="Grenville-Briggs L."/>
            <person name="Horner N."/>
            <person name="Hostetler J."/>
            <person name="Jiang R.H."/>
            <person name="Johnson J."/>
            <person name="Krajaejun T."/>
            <person name="Lin H."/>
            <person name="Meijer H.J."/>
            <person name="Moore B."/>
            <person name="Morris P."/>
            <person name="Phuntmart V."/>
            <person name="Puiu D."/>
            <person name="Shetty J."/>
            <person name="Stajich J.E."/>
            <person name="Tripathy S."/>
            <person name="Wawra S."/>
            <person name="van West P."/>
            <person name="Whitty B.R."/>
            <person name="Coutinho P.M."/>
            <person name="Henrissat B."/>
            <person name="Martin F."/>
            <person name="Thomas P.D."/>
            <person name="Tyler B.M."/>
            <person name="De Vries R.P."/>
            <person name="Kamoun S."/>
            <person name="Yandell M."/>
            <person name="Tisserat N."/>
            <person name="Buell C.R."/>
        </authorList>
    </citation>
    <scope>NUCLEOTIDE SEQUENCE</scope>
    <source>
        <strain evidence="3">DAOM:BR144</strain>
    </source>
</reference>
<dbReference type="EnsemblProtists" id="PYU1_T008837">
    <property type="protein sequence ID" value="PYU1_T008837"/>
    <property type="gene ID" value="PYU1_G008819"/>
</dbReference>
<dbReference type="OMA" id="ITTYNVK"/>
<evidence type="ECO:0000313" key="3">
    <source>
        <dbReference type="Proteomes" id="UP000019132"/>
    </source>
</evidence>